<keyword evidence="2" id="KW-1185">Reference proteome</keyword>
<accession>A0A3M7S8R2</accession>
<organism evidence="1 2">
    <name type="scientific">Brachionus plicatilis</name>
    <name type="common">Marine rotifer</name>
    <name type="synonym">Brachionus muelleri</name>
    <dbReference type="NCBI Taxonomy" id="10195"/>
    <lineage>
        <taxon>Eukaryota</taxon>
        <taxon>Metazoa</taxon>
        <taxon>Spiralia</taxon>
        <taxon>Gnathifera</taxon>
        <taxon>Rotifera</taxon>
        <taxon>Eurotatoria</taxon>
        <taxon>Monogononta</taxon>
        <taxon>Pseudotrocha</taxon>
        <taxon>Ploima</taxon>
        <taxon>Brachionidae</taxon>
        <taxon>Brachionus</taxon>
    </lineage>
</organism>
<name>A0A3M7S8R2_BRAPC</name>
<sequence>MGLVSIFIIPETTEQIKINLYAFCSSALPQLSSTLLQLFLSSTLSFLQDFFSKNNQKIKLVKMGDFLSNYVVGLGGLFKGVNFWANSVNRASPHYDHISSNYCQNSQNKLKG</sequence>
<comment type="caution">
    <text evidence="1">The sequence shown here is derived from an EMBL/GenBank/DDBJ whole genome shotgun (WGS) entry which is preliminary data.</text>
</comment>
<reference evidence="1 2" key="1">
    <citation type="journal article" date="2018" name="Sci. Rep.">
        <title>Genomic signatures of local adaptation to the degree of environmental predictability in rotifers.</title>
        <authorList>
            <person name="Franch-Gras L."/>
            <person name="Hahn C."/>
            <person name="Garcia-Roger E.M."/>
            <person name="Carmona M.J."/>
            <person name="Serra M."/>
            <person name="Gomez A."/>
        </authorList>
    </citation>
    <scope>NUCLEOTIDE SEQUENCE [LARGE SCALE GENOMIC DNA]</scope>
    <source>
        <strain evidence="1">HYR1</strain>
    </source>
</reference>
<gene>
    <name evidence="1" type="ORF">BpHYR1_023243</name>
</gene>
<dbReference type="AlphaFoldDB" id="A0A3M7S8R2"/>
<proteinExistence type="predicted"/>
<evidence type="ECO:0000313" key="2">
    <source>
        <dbReference type="Proteomes" id="UP000276133"/>
    </source>
</evidence>
<dbReference type="Proteomes" id="UP000276133">
    <property type="component" value="Unassembled WGS sequence"/>
</dbReference>
<protein>
    <submittedName>
        <fullName evidence="1">Uncharacterized protein</fullName>
    </submittedName>
</protein>
<dbReference type="EMBL" id="REGN01001851">
    <property type="protein sequence ID" value="RNA32089.1"/>
    <property type="molecule type" value="Genomic_DNA"/>
</dbReference>
<evidence type="ECO:0000313" key="1">
    <source>
        <dbReference type="EMBL" id="RNA32089.1"/>
    </source>
</evidence>